<dbReference type="InterPro" id="IPR001251">
    <property type="entry name" value="CRAL-TRIO_dom"/>
</dbReference>
<evidence type="ECO:0000259" key="1">
    <source>
        <dbReference type="PROSITE" id="PS50191"/>
    </source>
</evidence>
<proteinExistence type="predicted"/>
<dbReference type="InterPro" id="IPR036273">
    <property type="entry name" value="CRAL/TRIO_N_dom_sf"/>
</dbReference>
<dbReference type="Gene3D" id="3.40.525.10">
    <property type="entry name" value="CRAL-TRIO lipid binding domain"/>
    <property type="match status" value="1"/>
</dbReference>
<dbReference type="PRINTS" id="PR00180">
    <property type="entry name" value="CRETINALDHBP"/>
</dbReference>
<dbReference type="Pfam" id="PF00650">
    <property type="entry name" value="CRAL_TRIO"/>
    <property type="match status" value="1"/>
</dbReference>
<evidence type="ECO:0000313" key="3">
    <source>
        <dbReference type="RefSeq" id="XP_052738913.1"/>
    </source>
</evidence>
<evidence type="ECO:0000313" key="2">
    <source>
        <dbReference type="Proteomes" id="UP001652582"/>
    </source>
</evidence>
<feature type="domain" description="CRAL-TRIO" evidence="1">
    <location>
        <begin position="99"/>
        <end position="259"/>
    </location>
</feature>
<dbReference type="PROSITE" id="PS50191">
    <property type="entry name" value="CRAL_TRIO"/>
    <property type="match status" value="1"/>
</dbReference>
<dbReference type="InterPro" id="IPR036865">
    <property type="entry name" value="CRAL-TRIO_dom_sf"/>
</dbReference>
<keyword evidence="2" id="KW-1185">Reference proteome</keyword>
<dbReference type="CDD" id="cd00170">
    <property type="entry name" value="SEC14"/>
    <property type="match status" value="1"/>
</dbReference>
<protein>
    <submittedName>
        <fullName evidence="3">Alpha-tocopherol transfer protein-like</fullName>
    </submittedName>
</protein>
<dbReference type="PANTHER" id="PTHR10174:SF222">
    <property type="entry name" value="GH10083P-RELATED"/>
    <property type="match status" value="1"/>
</dbReference>
<reference evidence="3" key="1">
    <citation type="submission" date="2025-08" db="UniProtKB">
        <authorList>
            <consortium name="RefSeq"/>
        </authorList>
    </citation>
    <scope>IDENTIFICATION</scope>
</reference>
<name>A0ABM3LIL2_BICAN</name>
<sequence length="313" mass="36767">MIFLYKSKILELEPDTVQYVRKQYNLDKPGRMEDAVALLREWVQKQSHFNKKDFSDQYLEVTIIICKGSVERAKTQLDKMCTFRTLMPEFFGNRIMKEDYERYHKIAKAVVLPKLTPDHYRVYLAKYNDGDWKASDAIFLYRQSIYLAEYIKAHDYLSGFVLVADFTEANLLDYLPKLSILECRQIMTILMEGYGMRVKQMHVISKSKLVDGLVTFMKKMVSAKIGDRIKVHKNIEDLYEYIPKAILPKDFGGDERSLDTLQAEWIDAFSSDEYLKYLQEMNEATTNESCRPRDQFSEHYAGMPGTFRYLTVD</sequence>
<dbReference type="GeneID" id="112045020"/>
<gene>
    <name evidence="3" type="primary">LOC112045020</name>
</gene>
<dbReference type="PANTHER" id="PTHR10174">
    <property type="entry name" value="ALPHA-TOCOPHEROL TRANSFER PROTEIN-RELATED"/>
    <property type="match status" value="1"/>
</dbReference>
<dbReference type="SUPFAM" id="SSF46938">
    <property type="entry name" value="CRAL/TRIO N-terminal domain"/>
    <property type="match status" value="1"/>
</dbReference>
<dbReference type="SUPFAM" id="SSF52087">
    <property type="entry name" value="CRAL/TRIO domain"/>
    <property type="match status" value="1"/>
</dbReference>
<dbReference type="Proteomes" id="UP001652582">
    <property type="component" value="Chromosome 8"/>
</dbReference>
<accession>A0ABM3LIL2</accession>
<organism evidence="2 3">
    <name type="scientific">Bicyclus anynana</name>
    <name type="common">Squinting bush brown butterfly</name>
    <dbReference type="NCBI Taxonomy" id="110368"/>
    <lineage>
        <taxon>Eukaryota</taxon>
        <taxon>Metazoa</taxon>
        <taxon>Ecdysozoa</taxon>
        <taxon>Arthropoda</taxon>
        <taxon>Hexapoda</taxon>
        <taxon>Insecta</taxon>
        <taxon>Pterygota</taxon>
        <taxon>Neoptera</taxon>
        <taxon>Endopterygota</taxon>
        <taxon>Lepidoptera</taxon>
        <taxon>Glossata</taxon>
        <taxon>Ditrysia</taxon>
        <taxon>Papilionoidea</taxon>
        <taxon>Nymphalidae</taxon>
        <taxon>Satyrinae</taxon>
        <taxon>Satyrini</taxon>
        <taxon>Mycalesina</taxon>
        <taxon>Bicyclus</taxon>
    </lineage>
</organism>
<dbReference type="RefSeq" id="XP_052738913.1">
    <property type="nucleotide sequence ID" value="XM_052882953.1"/>
</dbReference>